<evidence type="ECO:0000256" key="8">
    <source>
        <dbReference type="ARBA" id="ARBA00023118"/>
    </source>
</evidence>
<evidence type="ECO:0000256" key="5">
    <source>
        <dbReference type="ARBA" id="ARBA00022759"/>
    </source>
</evidence>
<dbReference type="PANTHER" id="PTHR34405">
    <property type="entry name" value="CRISPR-ASSOCIATED ENDORIBONUCLEASE CAS2"/>
    <property type="match status" value="1"/>
</dbReference>
<dbReference type="EC" id="3.1.-.-" evidence="9"/>
<evidence type="ECO:0000313" key="13">
    <source>
        <dbReference type="Proteomes" id="UP000438991"/>
    </source>
</evidence>
<sequence length="94" mass="10614">MAREHLFVFCYDVASAKARRRMAELLESTGTRVQQSVFEVRTTAARAQALLRRLGQERHVGDSVRMYCLTEEGRARSAASGGAPIPERSEFWLL</sequence>
<keyword evidence="5 9" id="KW-0255">Endonuclease</keyword>
<dbReference type="HAMAP" id="MF_01471">
    <property type="entry name" value="Cas2"/>
    <property type="match status" value="1"/>
</dbReference>
<evidence type="ECO:0000256" key="1">
    <source>
        <dbReference type="ARBA" id="ARBA00001946"/>
    </source>
</evidence>
<keyword evidence="7 9" id="KW-0460">Magnesium</keyword>
<comment type="caution">
    <text evidence="11">The sequence shown here is derived from an EMBL/GenBank/DDBJ whole genome shotgun (WGS) entry which is preliminary data.</text>
</comment>
<evidence type="ECO:0000256" key="2">
    <source>
        <dbReference type="ARBA" id="ARBA00009959"/>
    </source>
</evidence>
<dbReference type="GO" id="GO:0016787">
    <property type="term" value="F:hydrolase activity"/>
    <property type="evidence" value="ECO:0007669"/>
    <property type="project" value="UniProtKB-KW"/>
</dbReference>
<organism evidence="11 12">
    <name type="scientific">Rhodoplanes serenus</name>
    <dbReference type="NCBI Taxonomy" id="200615"/>
    <lineage>
        <taxon>Bacteria</taxon>
        <taxon>Pseudomonadati</taxon>
        <taxon>Pseudomonadota</taxon>
        <taxon>Alphaproteobacteria</taxon>
        <taxon>Hyphomicrobiales</taxon>
        <taxon>Nitrobacteraceae</taxon>
        <taxon>Rhodoplanes</taxon>
    </lineage>
</organism>
<dbReference type="PANTHER" id="PTHR34405:SF3">
    <property type="entry name" value="CRISPR-ASSOCIATED ENDORIBONUCLEASE CAS2 3"/>
    <property type="match status" value="1"/>
</dbReference>
<dbReference type="EMBL" id="WNKV01000023">
    <property type="protein sequence ID" value="MTW19047.1"/>
    <property type="molecule type" value="Genomic_DNA"/>
</dbReference>
<evidence type="ECO:0000256" key="4">
    <source>
        <dbReference type="ARBA" id="ARBA00022723"/>
    </source>
</evidence>
<comment type="cofactor">
    <cofactor evidence="1 9">
        <name>Mg(2+)</name>
        <dbReference type="ChEBI" id="CHEBI:18420"/>
    </cofactor>
</comment>
<dbReference type="GO" id="GO:0051607">
    <property type="term" value="P:defense response to virus"/>
    <property type="evidence" value="ECO:0007669"/>
    <property type="project" value="UniProtKB-UniRule"/>
</dbReference>
<protein>
    <recommendedName>
        <fullName evidence="9">CRISPR-associated endoribonuclease Cas2</fullName>
        <ecNumber evidence="9">3.1.-.-</ecNumber>
    </recommendedName>
</protein>
<reference evidence="11" key="1">
    <citation type="submission" date="2018-10" db="EMBL/GenBank/DDBJ databases">
        <authorList>
            <person name="Peiro R."/>
            <person name="Begona"/>
            <person name="Cbmso G."/>
            <person name="Lopez M."/>
            <person name="Gonzalez S."/>
            <person name="Sacristan E."/>
            <person name="Castillo E."/>
        </authorList>
    </citation>
    <scope>NUCLEOTIDE SEQUENCE</scope>
    <source>
        <strain evidence="11">Rhod_genome</strain>
    </source>
</reference>
<evidence type="ECO:0000256" key="3">
    <source>
        <dbReference type="ARBA" id="ARBA00022722"/>
    </source>
</evidence>
<evidence type="ECO:0000313" key="10">
    <source>
        <dbReference type="EMBL" id="MTW19047.1"/>
    </source>
</evidence>
<reference evidence="12" key="2">
    <citation type="submission" date="2018-10" db="EMBL/GenBank/DDBJ databases">
        <authorList>
            <person name="Peiro R."/>
            <person name="Begona"/>
            <person name="Cbmso G."/>
            <person name="Lopez M."/>
            <person name="Gonzalez S."/>
            <person name="Sacristan E."/>
            <person name="Castillo E."/>
        </authorList>
    </citation>
    <scope>NUCLEOTIDE SEQUENCE [LARGE SCALE GENOMIC DNA]</scope>
</reference>
<comment type="subunit">
    <text evidence="9">Homodimer, forms a heterotetramer with a Cas1 homodimer.</text>
</comment>
<dbReference type="Pfam" id="PF09827">
    <property type="entry name" value="CRISPR_Cas2"/>
    <property type="match status" value="1"/>
</dbReference>
<dbReference type="SUPFAM" id="SSF143430">
    <property type="entry name" value="TTP0101/SSO1404-like"/>
    <property type="match status" value="1"/>
</dbReference>
<proteinExistence type="inferred from homology"/>
<comment type="function">
    <text evidence="9">CRISPR (clustered regularly interspaced short palindromic repeat), is an adaptive immune system that provides protection against mobile genetic elements (viruses, transposable elements and conjugative plasmids). CRISPR clusters contain sequences complementary to antecedent mobile elements and target invading nucleic acids. CRISPR clusters are transcribed and processed into CRISPR RNA (crRNA). Functions as a ssRNA-specific endoribonuclease. Involved in the integration of spacer DNA into the CRISPR cassette.</text>
</comment>
<keyword evidence="3 9" id="KW-0540">Nuclease</keyword>
<dbReference type="GO" id="GO:0004521">
    <property type="term" value="F:RNA endonuclease activity"/>
    <property type="evidence" value="ECO:0007669"/>
    <property type="project" value="InterPro"/>
</dbReference>
<keyword evidence="8 9" id="KW-0051">Antiviral defense</keyword>
<dbReference type="InterPro" id="IPR019199">
    <property type="entry name" value="Virulence_VapD/CRISPR_Cas2"/>
</dbReference>
<dbReference type="InterPro" id="IPR021127">
    <property type="entry name" value="CRISPR_associated_Cas2"/>
</dbReference>
<dbReference type="Gene3D" id="3.30.70.240">
    <property type="match status" value="1"/>
</dbReference>
<dbReference type="RefSeq" id="WP_129608931.1">
    <property type="nucleotide sequence ID" value="NZ_UWOC01000137.1"/>
</dbReference>
<dbReference type="AlphaFoldDB" id="A0A3S4AZW5"/>
<reference evidence="10 13" key="3">
    <citation type="submission" date="2019-11" db="EMBL/GenBank/DDBJ databases">
        <title>Whole-genome sequence of Rhodoplanes serenus DSM 18633, type strain.</title>
        <authorList>
            <person name="Kyndt J.A."/>
            <person name="Meyer T.E."/>
        </authorList>
    </citation>
    <scope>NUCLEOTIDE SEQUENCE [LARGE SCALE GENOMIC DNA]</scope>
    <source>
        <strain evidence="10 13">DSM 18633</strain>
    </source>
</reference>
<dbReference type="OrthoDB" id="9798176at2"/>
<feature type="binding site" evidence="9">
    <location>
        <position position="12"/>
    </location>
    <ligand>
        <name>Mg(2+)</name>
        <dbReference type="ChEBI" id="CHEBI:18420"/>
        <note>catalytic</note>
    </ligand>
</feature>
<dbReference type="Proteomes" id="UP000289200">
    <property type="component" value="Unassembled WGS sequence"/>
</dbReference>
<evidence type="ECO:0000256" key="7">
    <source>
        <dbReference type="ARBA" id="ARBA00022842"/>
    </source>
</evidence>
<dbReference type="EMBL" id="UWOC01000137">
    <property type="protein sequence ID" value="VCU08234.1"/>
    <property type="molecule type" value="Genomic_DNA"/>
</dbReference>
<dbReference type="GO" id="GO:0043571">
    <property type="term" value="P:maintenance of CRISPR repeat elements"/>
    <property type="evidence" value="ECO:0007669"/>
    <property type="project" value="UniProtKB-UniRule"/>
</dbReference>
<dbReference type="GO" id="GO:0046872">
    <property type="term" value="F:metal ion binding"/>
    <property type="evidence" value="ECO:0007669"/>
    <property type="project" value="UniProtKB-UniRule"/>
</dbReference>
<keyword evidence="6 9" id="KW-0378">Hydrolase</keyword>
<accession>A0A3S4AZW5</accession>
<evidence type="ECO:0000256" key="6">
    <source>
        <dbReference type="ARBA" id="ARBA00022801"/>
    </source>
</evidence>
<comment type="similarity">
    <text evidence="2 9">Belongs to the CRISPR-associated endoribonuclease Cas2 protein family.</text>
</comment>
<keyword evidence="4 9" id="KW-0479">Metal-binding</keyword>
<dbReference type="CDD" id="cd09725">
    <property type="entry name" value="Cas2_I_II_III"/>
    <property type="match status" value="1"/>
</dbReference>
<evidence type="ECO:0000256" key="9">
    <source>
        <dbReference type="HAMAP-Rule" id="MF_01471"/>
    </source>
</evidence>
<name>A0A3S4AZW5_9BRAD</name>
<evidence type="ECO:0000313" key="11">
    <source>
        <dbReference type="EMBL" id="VCU08234.1"/>
    </source>
</evidence>
<dbReference type="Proteomes" id="UP000438991">
    <property type="component" value="Unassembled WGS sequence"/>
</dbReference>
<evidence type="ECO:0000313" key="12">
    <source>
        <dbReference type="Proteomes" id="UP000289200"/>
    </source>
</evidence>
<gene>
    <name evidence="9 10" type="primary">cas2</name>
    <name evidence="10" type="ORF">GJ689_22885</name>
    <name evidence="11" type="ORF">RHODGE_RHODGE_02093</name>
</gene>
<keyword evidence="12" id="KW-1185">Reference proteome</keyword>
<dbReference type="NCBIfam" id="TIGR01573">
    <property type="entry name" value="cas2"/>
    <property type="match status" value="1"/>
</dbReference>